<dbReference type="RefSeq" id="WP_190128868.1">
    <property type="nucleotide sequence ID" value="NZ_BNBD01000002.1"/>
</dbReference>
<comment type="caution">
    <text evidence="1">The sequence shown here is derived from an EMBL/GenBank/DDBJ whole genome shotgun (WGS) entry which is preliminary data.</text>
</comment>
<dbReference type="EMBL" id="BNBD01000002">
    <property type="protein sequence ID" value="GHF36713.1"/>
    <property type="molecule type" value="Genomic_DNA"/>
</dbReference>
<reference evidence="1" key="1">
    <citation type="journal article" date="2014" name="Int. J. Syst. Evol. Microbiol.">
        <title>Complete genome sequence of Corynebacterium casei LMG S-19264T (=DSM 44701T), isolated from a smear-ripened cheese.</title>
        <authorList>
            <consortium name="US DOE Joint Genome Institute (JGI-PGF)"/>
            <person name="Walter F."/>
            <person name="Albersmeier A."/>
            <person name="Kalinowski J."/>
            <person name="Ruckert C."/>
        </authorList>
    </citation>
    <scope>NUCLEOTIDE SEQUENCE</scope>
    <source>
        <strain evidence="1">JCM 4059</strain>
    </source>
</reference>
<reference evidence="1" key="2">
    <citation type="submission" date="2020-09" db="EMBL/GenBank/DDBJ databases">
        <authorList>
            <person name="Sun Q."/>
            <person name="Ohkuma M."/>
        </authorList>
    </citation>
    <scope>NUCLEOTIDE SEQUENCE</scope>
    <source>
        <strain evidence="1">JCM 4059</strain>
    </source>
</reference>
<proteinExistence type="predicted"/>
<organism evidence="1 2">
    <name type="scientific">Streptomyces mashuensis</name>
    <dbReference type="NCBI Taxonomy" id="33904"/>
    <lineage>
        <taxon>Bacteria</taxon>
        <taxon>Bacillati</taxon>
        <taxon>Actinomycetota</taxon>
        <taxon>Actinomycetes</taxon>
        <taxon>Kitasatosporales</taxon>
        <taxon>Streptomycetaceae</taxon>
        <taxon>Streptomyces</taxon>
    </lineage>
</organism>
<dbReference type="AlphaFoldDB" id="A0A919B0A7"/>
<gene>
    <name evidence="1" type="ORF">GCM10010218_17820</name>
</gene>
<protein>
    <submittedName>
        <fullName evidence="1">Uncharacterized protein</fullName>
    </submittedName>
</protein>
<evidence type="ECO:0000313" key="1">
    <source>
        <dbReference type="EMBL" id="GHF36713.1"/>
    </source>
</evidence>
<evidence type="ECO:0000313" key="2">
    <source>
        <dbReference type="Proteomes" id="UP000638313"/>
    </source>
</evidence>
<name>A0A919B0A7_9ACTN</name>
<sequence>MSYRQGAYVIDTRENRLAQVVGGTDARVQVRRPGGGGRPWEVPFTALRLATRAEREAAGLRASAARPPLSPVGCKECAELEAARRQAVLGRDKEEITDATVAIRSHFRNAHILPRRDV</sequence>
<accession>A0A919B0A7</accession>
<keyword evidence="2" id="KW-1185">Reference proteome</keyword>
<dbReference type="Proteomes" id="UP000638313">
    <property type="component" value="Unassembled WGS sequence"/>
</dbReference>